<dbReference type="SUPFAM" id="SSF48371">
    <property type="entry name" value="ARM repeat"/>
    <property type="match status" value="1"/>
</dbReference>
<dbReference type="Proteomes" id="UP000316270">
    <property type="component" value="Chromosome 17"/>
</dbReference>
<organism evidence="2 3">
    <name type="scientific">Venturia effusa</name>
    <dbReference type="NCBI Taxonomy" id="50376"/>
    <lineage>
        <taxon>Eukaryota</taxon>
        <taxon>Fungi</taxon>
        <taxon>Dikarya</taxon>
        <taxon>Ascomycota</taxon>
        <taxon>Pezizomycotina</taxon>
        <taxon>Dothideomycetes</taxon>
        <taxon>Pleosporomycetidae</taxon>
        <taxon>Venturiales</taxon>
        <taxon>Venturiaceae</taxon>
        <taxon>Venturia</taxon>
    </lineage>
</organism>
<dbReference type="EMBL" id="CP042201">
    <property type="protein sequence ID" value="QDS77399.1"/>
    <property type="molecule type" value="Genomic_DNA"/>
</dbReference>
<name>A0A517LP46_9PEZI</name>
<dbReference type="STRING" id="50376.A0A517LP46"/>
<evidence type="ECO:0000313" key="3">
    <source>
        <dbReference type="Proteomes" id="UP000316270"/>
    </source>
</evidence>
<accession>A0A517LP46</accession>
<reference evidence="2 3" key="1">
    <citation type="submission" date="2019-07" db="EMBL/GenBank/DDBJ databases">
        <title>Finished genome of Venturia effusa.</title>
        <authorList>
            <person name="Young C.A."/>
            <person name="Cox M.P."/>
            <person name="Ganley A.R.D."/>
            <person name="David W.J."/>
        </authorList>
    </citation>
    <scope>NUCLEOTIDE SEQUENCE [LARGE SCALE GENOMIC DNA]</scope>
    <source>
        <strain evidence="3">albino</strain>
    </source>
</reference>
<gene>
    <name evidence="2" type="ORF">FKW77_006207</name>
</gene>
<evidence type="ECO:0000313" key="2">
    <source>
        <dbReference type="EMBL" id="QDS77399.1"/>
    </source>
</evidence>
<protein>
    <recommendedName>
        <fullName evidence="4">Cell division control protein 14</fullName>
    </recommendedName>
</protein>
<feature type="region of interest" description="Disordered" evidence="1">
    <location>
        <begin position="42"/>
        <end position="64"/>
    </location>
</feature>
<dbReference type="AlphaFoldDB" id="A0A517LP46"/>
<sequence length="320" mass="34769">METLLSLAFDNISSKDSSKLRKGLRQIEGLLVQICLSQNTAPGHSRRASVVPPPNDTPSTPKTLQELPSDPAFREFFRLQDSFEYNVSSRLIATLERLLSTPPGTSDTHILSTLQTLQGTLLLHPPSRHHFALSINMTLLLDLLDSSNPASIQSSALLVLVSALLGEPKNARAFENEGGLEVVTALLGRKGTDRRVKGEIVEFLWFWLSPETPATTTPESSPPVTAVRVKRSKSLLSNSMVAGLESVSKDEQDEDDGRGSAGQKASRGIKTITKTTEQKHKDLSKYLSNVDDLVRDLHESAPFAAPSNSTPAPSTVAKVR</sequence>
<evidence type="ECO:0000256" key="1">
    <source>
        <dbReference type="SAM" id="MobiDB-lite"/>
    </source>
</evidence>
<feature type="region of interest" description="Disordered" evidence="1">
    <location>
        <begin position="243"/>
        <end position="282"/>
    </location>
</feature>
<dbReference type="PANTHER" id="PTHR34065">
    <property type="entry name" value="CELL DIVISION CONTROL PROTEIN 14"/>
    <property type="match status" value="1"/>
</dbReference>
<evidence type="ECO:0008006" key="4">
    <source>
        <dbReference type="Google" id="ProtNLM"/>
    </source>
</evidence>
<dbReference type="Pfam" id="PF08045">
    <property type="entry name" value="CDC14"/>
    <property type="match status" value="1"/>
</dbReference>
<dbReference type="InterPro" id="IPR012535">
    <property type="entry name" value="Cell_div_Cdc14"/>
</dbReference>
<dbReference type="InterPro" id="IPR016024">
    <property type="entry name" value="ARM-type_fold"/>
</dbReference>
<proteinExistence type="predicted"/>
<keyword evidence="3" id="KW-1185">Reference proteome</keyword>
<feature type="region of interest" description="Disordered" evidence="1">
    <location>
        <begin position="300"/>
        <end position="320"/>
    </location>
</feature>
<dbReference type="InterPro" id="IPR011989">
    <property type="entry name" value="ARM-like"/>
</dbReference>
<dbReference type="OrthoDB" id="5357220at2759"/>
<dbReference type="Gene3D" id="1.25.10.10">
    <property type="entry name" value="Leucine-rich Repeat Variant"/>
    <property type="match status" value="1"/>
</dbReference>
<dbReference type="PANTHER" id="PTHR34065:SF1">
    <property type="entry name" value="CELL DIVISION CONTROL PROTEIN 14"/>
    <property type="match status" value="1"/>
</dbReference>